<dbReference type="GO" id="GO:0008233">
    <property type="term" value="F:peptidase activity"/>
    <property type="evidence" value="ECO:0007669"/>
    <property type="project" value="UniProtKB-KW"/>
</dbReference>
<feature type="transmembrane region" description="Helical" evidence="7">
    <location>
        <begin position="202"/>
        <end position="223"/>
    </location>
</feature>
<comment type="caution">
    <text evidence="9">The sequence shown here is derived from an EMBL/GenBank/DDBJ whole genome shotgun (WGS) entry which is preliminary data.</text>
</comment>
<evidence type="ECO:0000256" key="6">
    <source>
        <dbReference type="ARBA" id="ARBA00023136"/>
    </source>
</evidence>
<evidence type="ECO:0000256" key="2">
    <source>
        <dbReference type="ARBA" id="ARBA00022475"/>
    </source>
</evidence>
<feature type="transmembrane region" description="Helical" evidence="7">
    <location>
        <begin position="131"/>
        <end position="149"/>
    </location>
</feature>
<dbReference type="PANTHER" id="PTHR43066:SF26">
    <property type="entry name" value="RHOMBOID PROTEASE GLPG"/>
    <property type="match status" value="1"/>
</dbReference>
<feature type="transmembrane region" description="Helical" evidence="7">
    <location>
        <begin position="156"/>
        <end position="182"/>
    </location>
</feature>
<keyword evidence="5 7" id="KW-1133">Transmembrane helix</keyword>
<organism evidence="9 10">
    <name type="scientific">Leptolyngbya subtilissima DQ-A4</name>
    <dbReference type="NCBI Taxonomy" id="2933933"/>
    <lineage>
        <taxon>Bacteria</taxon>
        <taxon>Bacillati</taxon>
        <taxon>Cyanobacteriota</taxon>
        <taxon>Cyanophyceae</taxon>
        <taxon>Leptolyngbyales</taxon>
        <taxon>Leptolyngbyaceae</taxon>
        <taxon>Leptolyngbya group</taxon>
        <taxon>Leptolyngbya</taxon>
    </lineage>
</organism>
<dbReference type="Pfam" id="PF01694">
    <property type="entry name" value="Rhomboid"/>
    <property type="match status" value="1"/>
</dbReference>
<name>A0ABV0KBX4_9CYAN</name>
<feature type="transmembrane region" description="Helical" evidence="7">
    <location>
        <begin position="76"/>
        <end position="95"/>
    </location>
</feature>
<keyword evidence="3" id="KW-0997">Cell inner membrane</keyword>
<evidence type="ECO:0000256" key="7">
    <source>
        <dbReference type="SAM" id="Phobius"/>
    </source>
</evidence>
<dbReference type="PANTHER" id="PTHR43066">
    <property type="entry name" value="RHOMBOID-RELATED PROTEIN"/>
    <property type="match status" value="1"/>
</dbReference>
<dbReference type="InterPro" id="IPR022764">
    <property type="entry name" value="Peptidase_S54_rhomboid_dom"/>
</dbReference>
<dbReference type="InterPro" id="IPR035952">
    <property type="entry name" value="Rhomboid-like_sf"/>
</dbReference>
<feature type="domain" description="Peptidase S54 rhomboid" evidence="8">
    <location>
        <begin position="67"/>
        <end position="221"/>
    </location>
</feature>
<proteinExistence type="predicted"/>
<feature type="transmembrane region" description="Helical" evidence="7">
    <location>
        <begin position="12"/>
        <end position="34"/>
    </location>
</feature>
<keyword evidence="10" id="KW-1185">Reference proteome</keyword>
<keyword evidence="4 7" id="KW-0812">Transmembrane</keyword>
<evidence type="ECO:0000313" key="10">
    <source>
        <dbReference type="Proteomes" id="UP001482513"/>
    </source>
</evidence>
<reference evidence="9 10" key="1">
    <citation type="submission" date="2022-04" db="EMBL/GenBank/DDBJ databases">
        <title>Positive selection, recombination, and allopatry shape intraspecific diversity of widespread and dominant cyanobacteria.</title>
        <authorList>
            <person name="Wei J."/>
            <person name="Shu W."/>
            <person name="Hu C."/>
        </authorList>
    </citation>
    <scope>NUCLEOTIDE SEQUENCE [LARGE SCALE GENOMIC DNA]</scope>
    <source>
        <strain evidence="9 10">DQ-A4</strain>
    </source>
</reference>
<keyword evidence="6 7" id="KW-0472">Membrane</keyword>
<dbReference type="GO" id="GO:0006508">
    <property type="term" value="P:proteolysis"/>
    <property type="evidence" value="ECO:0007669"/>
    <property type="project" value="UniProtKB-KW"/>
</dbReference>
<evidence type="ECO:0000256" key="1">
    <source>
        <dbReference type="ARBA" id="ARBA00004141"/>
    </source>
</evidence>
<evidence type="ECO:0000256" key="3">
    <source>
        <dbReference type="ARBA" id="ARBA00022519"/>
    </source>
</evidence>
<evidence type="ECO:0000256" key="5">
    <source>
        <dbReference type="ARBA" id="ARBA00022989"/>
    </source>
</evidence>
<protein>
    <submittedName>
        <fullName evidence="9">Rhomboid family intramembrane serine protease</fullName>
    </submittedName>
</protein>
<dbReference type="EMBL" id="JAMPKX010000025">
    <property type="protein sequence ID" value="MEP0950259.1"/>
    <property type="molecule type" value="Genomic_DNA"/>
</dbReference>
<dbReference type="Gene3D" id="1.20.1540.10">
    <property type="entry name" value="Rhomboid-like"/>
    <property type="match status" value="1"/>
</dbReference>
<dbReference type="SUPFAM" id="SSF144091">
    <property type="entry name" value="Rhomboid-like"/>
    <property type="match status" value="1"/>
</dbReference>
<dbReference type="Proteomes" id="UP001482513">
    <property type="component" value="Unassembled WGS sequence"/>
</dbReference>
<sequence>MVPLHDDNPTTITPVVTYGLIGINIAVFVFQLSLSQEGIDGFFDAWALVPAQLTGSFQGALQAPIYEWITLLSSQFLHGGFFHIGGNLLYLWVFGNNIEDRLGHIKFLIFYLGCGALAGLTQWIFDPSSALPTIGASGAIAGVMGAYILRFPRARIVTLIPLIIIFTTVRIPAVFFLGFWFVQQALFSIASLGSDAGSGGGVAYWAHSGGFVFGLILGPLLGLMGGKVRSPRR</sequence>
<keyword evidence="9" id="KW-0645">Protease</keyword>
<accession>A0ABV0KBX4</accession>
<evidence type="ECO:0000256" key="4">
    <source>
        <dbReference type="ARBA" id="ARBA00022692"/>
    </source>
</evidence>
<comment type="subcellular location">
    <subcellularLocation>
        <location evidence="1">Membrane</location>
        <topology evidence="1">Multi-pass membrane protein</topology>
    </subcellularLocation>
</comment>
<evidence type="ECO:0000259" key="8">
    <source>
        <dbReference type="Pfam" id="PF01694"/>
    </source>
</evidence>
<gene>
    <name evidence="9" type="ORF">NC992_25555</name>
</gene>
<dbReference type="RefSeq" id="WP_190702230.1">
    <property type="nucleotide sequence ID" value="NZ_JAMPKX010000025.1"/>
</dbReference>
<keyword evidence="2" id="KW-1003">Cell membrane</keyword>
<evidence type="ECO:0000313" key="9">
    <source>
        <dbReference type="EMBL" id="MEP0950259.1"/>
    </source>
</evidence>
<feature type="transmembrane region" description="Helical" evidence="7">
    <location>
        <begin position="107"/>
        <end position="125"/>
    </location>
</feature>
<keyword evidence="9" id="KW-0378">Hydrolase</keyword>